<keyword evidence="1 4" id="KW-0479">Metal-binding</keyword>
<feature type="binding site" evidence="4">
    <location>
        <position position="252"/>
    </location>
    <ligand>
        <name>Zn(2+)</name>
        <dbReference type="ChEBI" id="CHEBI:29105"/>
        <label>1</label>
    </ligand>
</feature>
<dbReference type="PIRSF" id="PIRSF016839">
    <property type="entry name" value="PhP"/>
    <property type="match status" value="1"/>
</dbReference>
<reference evidence="6 7" key="1">
    <citation type="submission" date="2018-08" db="EMBL/GenBank/DDBJ databases">
        <title>A genome reference for cultivated species of the human gut microbiota.</title>
        <authorList>
            <person name="Zou Y."/>
            <person name="Xue W."/>
            <person name="Luo G."/>
        </authorList>
    </citation>
    <scope>NUCLEOTIDE SEQUENCE [LARGE SCALE GENOMIC DNA]</scope>
    <source>
        <strain evidence="6 7">AF19-21</strain>
    </source>
</reference>
<dbReference type="Gene3D" id="3.20.20.140">
    <property type="entry name" value="Metal-dependent hydrolases"/>
    <property type="match status" value="1"/>
</dbReference>
<comment type="caution">
    <text evidence="6">The sequence shown here is derived from an EMBL/GenBank/DDBJ whole genome shotgun (WGS) entry which is preliminary data.</text>
</comment>
<feature type="binding site" evidence="4">
    <location>
        <position position="22"/>
    </location>
    <ligand>
        <name>Zn(2+)</name>
        <dbReference type="ChEBI" id="CHEBI:29105"/>
        <label>1</label>
    </ligand>
</feature>
<protein>
    <submittedName>
        <fullName evidence="6">Phosphotriesterase</fullName>
    </submittedName>
</protein>
<feature type="binding site" evidence="4">
    <location>
        <position position="24"/>
    </location>
    <ligand>
        <name>Zn(2+)</name>
        <dbReference type="ChEBI" id="CHEBI:29105"/>
        <label>1</label>
    </ligand>
</feature>
<evidence type="ECO:0000313" key="6">
    <source>
        <dbReference type="EMBL" id="RGC29851.1"/>
    </source>
</evidence>
<dbReference type="InterPro" id="IPR032466">
    <property type="entry name" value="Metal_Hydrolase"/>
</dbReference>
<dbReference type="GO" id="GO:0016788">
    <property type="term" value="F:hydrolase activity, acting on ester bonds"/>
    <property type="evidence" value="ECO:0007669"/>
    <property type="project" value="InterPro"/>
</dbReference>
<name>A0A3E2WR40_9FIRM</name>
<dbReference type="InterPro" id="IPR017947">
    <property type="entry name" value="AryldialkylPase_Zn-BS"/>
</dbReference>
<feature type="modified residue" description="N6-carboxylysine" evidence="3 5">
    <location>
        <position position="135"/>
    </location>
</feature>
<accession>A0A3E2WR40</accession>
<dbReference type="RefSeq" id="WP_025654799.1">
    <property type="nucleotide sequence ID" value="NZ_QVIA01000014.1"/>
</dbReference>
<dbReference type="PROSITE" id="PS51347">
    <property type="entry name" value="PHOSPHOTRIESTERASE_2"/>
    <property type="match status" value="1"/>
</dbReference>
<feature type="binding site" description="via carbamate group" evidence="4">
    <location>
        <position position="135"/>
    </location>
    <ligand>
        <name>Zn(2+)</name>
        <dbReference type="ChEBI" id="CHEBI:29105"/>
        <label>2</label>
    </ligand>
</feature>
<evidence type="ECO:0000256" key="1">
    <source>
        <dbReference type="ARBA" id="ARBA00022723"/>
    </source>
</evidence>
<dbReference type="EMBL" id="QVIA01000014">
    <property type="protein sequence ID" value="RGC29851.1"/>
    <property type="molecule type" value="Genomic_DNA"/>
</dbReference>
<dbReference type="SUPFAM" id="SSF51556">
    <property type="entry name" value="Metallo-dependent hydrolases"/>
    <property type="match status" value="1"/>
</dbReference>
<evidence type="ECO:0000256" key="2">
    <source>
        <dbReference type="ARBA" id="ARBA00022801"/>
    </source>
</evidence>
<evidence type="ECO:0000256" key="4">
    <source>
        <dbReference type="PIRSR" id="PIRSR601559-51"/>
    </source>
</evidence>
<gene>
    <name evidence="6" type="ORF">DWX41_13620</name>
</gene>
<feature type="binding site" evidence="4">
    <location>
        <position position="168"/>
    </location>
    <ligand>
        <name>Zn(2+)</name>
        <dbReference type="ChEBI" id="CHEBI:29105"/>
        <label>2</label>
    </ligand>
</feature>
<proteinExistence type="inferred from homology"/>
<dbReference type="PANTHER" id="PTHR10819">
    <property type="entry name" value="PHOSPHOTRIESTERASE-RELATED"/>
    <property type="match status" value="1"/>
</dbReference>
<dbReference type="AlphaFoldDB" id="A0A3E2WR40"/>
<evidence type="ECO:0000256" key="3">
    <source>
        <dbReference type="PIRSR" id="PIRSR601559-50"/>
    </source>
</evidence>
<dbReference type="InterPro" id="IPR001559">
    <property type="entry name" value="Phosphotriesterase"/>
</dbReference>
<comment type="similarity">
    <text evidence="5">Belongs to the metallo-dependent hydrolases superfamily. Phosphotriesterase family.</text>
</comment>
<dbReference type="GO" id="GO:0008270">
    <property type="term" value="F:zinc ion binding"/>
    <property type="evidence" value="ECO:0007669"/>
    <property type="project" value="InterPro"/>
</dbReference>
<evidence type="ECO:0000256" key="5">
    <source>
        <dbReference type="PROSITE-ProRule" id="PRU00679"/>
    </source>
</evidence>
<evidence type="ECO:0000313" key="7">
    <source>
        <dbReference type="Proteomes" id="UP000261111"/>
    </source>
</evidence>
<feature type="binding site" description="via carbamate group" evidence="4">
    <location>
        <position position="135"/>
    </location>
    <ligand>
        <name>Zn(2+)</name>
        <dbReference type="ChEBI" id="CHEBI:29105"/>
        <label>1</label>
    </ligand>
</feature>
<organism evidence="6 7">
    <name type="scientific">Hungatella hathewayi</name>
    <dbReference type="NCBI Taxonomy" id="154046"/>
    <lineage>
        <taxon>Bacteria</taxon>
        <taxon>Bacillati</taxon>
        <taxon>Bacillota</taxon>
        <taxon>Clostridia</taxon>
        <taxon>Lachnospirales</taxon>
        <taxon>Lachnospiraceae</taxon>
        <taxon>Hungatella</taxon>
    </lineage>
</organism>
<dbReference type="PANTHER" id="PTHR10819:SF3">
    <property type="entry name" value="PHOSPHOTRIESTERASE-RELATED PROTEIN"/>
    <property type="match status" value="1"/>
</dbReference>
<dbReference type="Proteomes" id="UP000261111">
    <property type="component" value="Unassembled WGS sequence"/>
</dbReference>
<feature type="binding site" evidence="4">
    <location>
        <position position="195"/>
    </location>
    <ligand>
        <name>Zn(2+)</name>
        <dbReference type="ChEBI" id="CHEBI:29105"/>
        <label>2</label>
    </ligand>
</feature>
<comment type="cofactor">
    <cofactor evidence="4">
        <name>a divalent metal cation</name>
        <dbReference type="ChEBI" id="CHEBI:60240"/>
    </cofactor>
    <text evidence="4">Binds 2 divalent metal cations per subunit.</text>
</comment>
<dbReference type="Pfam" id="PF02126">
    <property type="entry name" value="PTE"/>
    <property type="match status" value="1"/>
</dbReference>
<dbReference type="GeneID" id="93332764"/>
<keyword evidence="2" id="KW-0378">Hydrolase</keyword>
<sequence>MVKINTVLGKLSTEDLGMTLMHEHLGTVDANVWKAFPDWLNRSEFIDYAVGQYKKVKDRGIDTIVDVTPLDLGRDIHMIKEVSEKSGVNVVACTGIYGNSYGWHLYKDPDYIASLFIREAVIGIEGTDIKAGVIKCATHEDHINQDDERMLKIIAKVHKETGLPIITHSIGHSGYEQQDVFEAEGVDLSRVVIGHLGDLDDVEYIVKVAERGSYLGLDRFSIDTIQPLKVRAQVLKELCDRGYRDQIIVSHDCMCFMDGRDSLNIFGGTWDDFYKENHEDMEYQYTYVFDYIWPELKRLGMTQADFDQFLIRTPRTFFER</sequence>
<dbReference type="PROSITE" id="PS01322">
    <property type="entry name" value="PHOSPHOTRIESTERASE_1"/>
    <property type="match status" value="1"/>
</dbReference>